<dbReference type="PROSITE" id="PS51257">
    <property type="entry name" value="PROKAR_LIPOPROTEIN"/>
    <property type="match status" value="1"/>
</dbReference>
<dbReference type="RefSeq" id="WP_238223499.1">
    <property type="nucleotide sequence ID" value="NZ_BPQD01000007.1"/>
</dbReference>
<feature type="domain" description="SCP" evidence="2">
    <location>
        <begin position="49"/>
        <end position="160"/>
    </location>
</feature>
<dbReference type="InterPro" id="IPR035940">
    <property type="entry name" value="CAP_sf"/>
</dbReference>
<dbReference type="InterPro" id="IPR014044">
    <property type="entry name" value="CAP_dom"/>
</dbReference>
<feature type="signal peptide" evidence="1">
    <location>
        <begin position="1"/>
        <end position="32"/>
    </location>
</feature>
<evidence type="ECO:0000259" key="2">
    <source>
        <dbReference type="Pfam" id="PF00188"/>
    </source>
</evidence>
<dbReference type="SUPFAM" id="SSF55797">
    <property type="entry name" value="PR-1-like"/>
    <property type="match status" value="1"/>
</dbReference>
<keyword evidence="1" id="KW-0732">Signal</keyword>
<name>A0ABT8BBD1_9HYPH</name>
<dbReference type="Gene3D" id="3.40.33.10">
    <property type="entry name" value="CAP"/>
    <property type="match status" value="1"/>
</dbReference>
<keyword evidence="4" id="KW-1185">Reference proteome</keyword>
<gene>
    <name evidence="3" type="ORF">QWZ12_01255</name>
</gene>
<sequence length="166" mass="17338">MPPIPFRFAAFGGAALLTLGLAGCGAPSLLTADTPTSVVILNEQAAAAAISRYRAQHGLGPVTIDSSLIRAASYQAASNAKAGRLSHEIGGTFDSRMAQAGFGRAYAAENLSAGANTFDEVLARWKASPEHNKNMLIPQLKRVGIARVDAPGTRYKRFWALVLAGG</sequence>
<protein>
    <submittedName>
        <fullName evidence="3">CAP domain-containing protein</fullName>
    </submittedName>
</protein>
<organism evidence="3 4">
    <name type="scientific">Methylobacterium adhaesivum</name>
    <dbReference type="NCBI Taxonomy" id="333297"/>
    <lineage>
        <taxon>Bacteria</taxon>
        <taxon>Pseudomonadati</taxon>
        <taxon>Pseudomonadota</taxon>
        <taxon>Alphaproteobacteria</taxon>
        <taxon>Hyphomicrobiales</taxon>
        <taxon>Methylobacteriaceae</taxon>
        <taxon>Methylobacterium</taxon>
    </lineage>
</organism>
<evidence type="ECO:0000313" key="3">
    <source>
        <dbReference type="EMBL" id="MDN3589231.1"/>
    </source>
</evidence>
<dbReference type="PANTHER" id="PTHR31157">
    <property type="entry name" value="SCP DOMAIN-CONTAINING PROTEIN"/>
    <property type="match status" value="1"/>
</dbReference>
<dbReference type="CDD" id="cd05379">
    <property type="entry name" value="CAP_bacterial"/>
    <property type="match status" value="1"/>
</dbReference>
<evidence type="ECO:0000313" key="4">
    <source>
        <dbReference type="Proteomes" id="UP001224644"/>
    </source>
</evidence>
<reference evidence="4" key="1">
    <citation type="journal article" date="2019" name="Int. J. Syst. Evol. Microbiol.">
        <title>The Global Catalogue of Microorganisms (GCM) 10K type strain sequencing project: providing services to taxonomists for standard genome sequencing and annotation.</title>
        <authorList>
            <consortium name="The Broad Institute Genomics Platform"/>
            <consortium name="The Broad Institute Genome Sequencing Center for Infectious Disease"/>
            <person name="Wu L."/>
            <person name="Ma J."/>
        </authorList>
    </citation>
    <scope>NUCLEOTIDE SEQUENCE [LARGE SCALE GENOMIC DNA]</scope>
    <source>
        <strain evidence="4">CECT 7069</strain>
    </source>
</reference>
<feature type="chain" id="PRO_5046627353" evidence="1">
    <location>
        <begin position="33"/>
        <end position="166"/>
    </location>
</feature>
<dbReference type="EMBL" id="JAUFPX010000002">
    <property type="protein sequence ID" value="MDN3589231.1"/>
    <property type="molecule type" value="Genomic_DNA"/>
</dbReference>
<dbReference type="PANTHER" id="PTHR31157:SF1">
    <property type="entry name" value="SCP DOMAIN-CONTAINING PROTEIN"/>
    <property type="match status" value="1"/>
</dbReference>
<accession>A0ABT8BBD1</accession>
<dbReference type="Proteomes" id="UP001224644">
    <property type="component" value="Unassembled WGS sequence"/>
</dbReference>
<dbReference type="Pfam" id="PF00188">
    <property type="entry name" value="CAP"/>
    <property type="match status" value="1"/>
</dbReference>
<evidence type="ECO:0000256" key="1">
    <source>
        <dbReference type="SAM" id="SignalP"/>
    </source>
</evidence>
<comment type="caution">
    <text evidence="3">The sequence shown here is derived from an EMBL/GenBank/DDBJ whole genome shotgun (WGS) entry which is preliminary data.</text>
</comment>
<proteinExistence type="predicted"/>